<evidence type="ECO:0000256" key="1">
    <source>
        <dbReference type="SAM" id="Phobius"/>
    </source>
</evidence>
<sequence>MMDLHNSLPCSRASKTLYLLGCRGASGMTSFGGSDSHHLLFYFSHIFFFFFSLISYRSLFVNSGN</sequence>
<protein>
    <submittedName>
        <fullName evidence="2">Uncharacterized protein</fullName>
    </submittedName>
</protein>
<keyword evidence="3" id="KW-1185">Reference proteome</keyword>
<dbReference type="Proteomes" id="UP000326289">
    <property type="component" value="Unassembled WGS sequence"/>
</dbReference>
<keyword evidence="1" id="KW-0472">Membrane</keyword>
<evidence type="ECO:0000313" key="3">
    <source>
        <dbReference type="Proteomes" id="UP000326289"/>
    </source>
</evidence>
<proteinExistence type="predicted"/>
<keyword evidence="1" id="KW-1133">Transmembrane helix</keyword>
<name>A0A5N6J6I3_9EURO</name>
<reference evidence="2 3" key="1">
    <citation type="submission" date="2019-04" db="EMBL/GenBank/DDBJ databases">
        <title>Fungal friends and foes A comparative genomics study of 23 Aspergillus species from section Flavi.</title>
        <authorList>
            <consortium name="DOE Joint Genome Institute"/>
            <person name="Kjaerbolling I."/>
            <person name="Vesth T.C."/>
            <person name="Frisvad J.C."/>
            <person name="Nybo J.L."/>
            <person name="Theobald S."/>
            <person name="Kildgaard S."/>
            <person name="Petersen T.I."/>
            <person name="Kuo A."/>
            <person name="Sato A."/>
            <person name="Lyhne E.K."/>
            <person name="Kogle M.E."/>
            <person name="Wiebenga A."/>
            <person name="Kun R.S."/>
            <person name="Lubbers R.J."/>
            <person name="Makela M.R."/>
            <person name="Barry K."/>
            <person name="Chovatia M."/>
            <person name="Clum A."/>
            <person name="Daum C."/>
            <person name="Haridas S."/>
            <person name="He G."/>
            <person name="LaButti K."/>
            <person name="Lipzen A."/>
            <person name="Mondo S."/>
            <person name="Pangilinan J."/>
            <person name="Riley R."/>
            <person name="Salamov A."/>
            <person name="Simmons B.A."/>
            <person name="Magnuson J.K."/>
            <person name="Henrissat B."/>
            <person name="Mortensen U.H."/>
            <person name="Larsen T.O."/>
            <person name="De vries R.P."/>
            <person name="Grigoriev I.V."/>
            <person name="Machida M."/>
            <person name="Baker S.E."/>
            <person name="Andersen M.R."/>
        </authorList>
    </citation>
    <scope>NUCLEOTIDE SEQUENCE [LARGE SCALE GENOMIC DNA]</scope>
    <source>
        <strain evidence="2 3">CBS 117635</strain>
    </source>
</reference>
<feature type="transmembrane region" description="Helical" evidence="1">
    <location>
        <begin position="39"/>
        <end position="59"/>
    </location>
</feature>
<keyword evidence="1" id="KW-0812">Transmembrane</keyword>
<evidence type="ECO:0000313" key="2">
    <source>
        <dbReference type="EMBL" id="KAB8273674.1"/>
    </source>
</evidence>
<organism evidence="2 3">
    <name type="scientific">Aspergillus minisclerotigenes</name>
    <dbReference type="NCBI Taxonomy" id="656917"/>
    <lineage>
        <taxon>Eukaryota</taxon>
        <taxon>Fungi</taxon>
        <taxon>Dikarya</taxon>
        <taxon>Ascomycota</taxon>
        <taxon>Pezizomycotina</taxon>
        <taxon>Eurotiomycetes</taxon>
        <taxon>Eurotiomycetidae</taxon>
        <taxon>Eurotiales</taxon>
        <taxon>Aspergillaceae</taxon>
        <taxon>Aspergillus</taxon>
        <taxon>Aspergillus subgen. Circumdati</taxon>
    </lineage>
</organism>
<dbReference type="AlphaFoldDB" id="A0A5N6J6I3"/>
<accession>A0A5N6J6I3</accession>
<gene>
    <name evidence="2" type="ORF">BDV30DRAFT_210256</name>
</gene>
<dbReference type="EMBL" id="ML732794">
    <property type="protein sequence ID" value="KAB8273674.1"/>
    <property type="molecule type" value="Genomic_DNA"/>
</dbReference>